<dbReference type="GO" id="GO:0046872">
    <property type="term" value="F:metal ion binding"/>
    <property type="evidence" value="ECO:0007669"/>
    <property type="project" value="UniProtKB-KW"/>
</dbReference>
<dbReference type="GO" id="GO:0004659">
    <property type="term" value="F:prenyltransferase activity"/>
    <property type="evidence" value="ECO:0007669"/>
    <property type="project" value="InterPro"/>
</dbReference>
<dbReference type="Gene3D" id="1.10.600.10">
    <property type="entry name" value="Farnesyl Diphosphate Synthase"/>
    <property type="match status" value="1"/>
</dbReference>
<evidence type="ECO:0000256" key="7">
    <source>
        <dbReference type="RuleBase" id="RU004466"/>
    </source>
</evidence>
<reference evidence="9" key="1">
    <citation type="submission" date="2019-12" db="UniProtKB">
        <authorList>
            <consortium name="WormBaseParasite"/>
        </authorList>
    </citation>
    <scope>IDENTIFICATION</scope>
</reference>
<comment type="similarity">
    <text evidence="2 7">Belongs to the FPP/GGPP synthase family.</text>
</comment>
<accession>A0A5S6QN96</accession>
<evidence type="ECO:0000256" key="3">
    <source>
        <dbReference type="ARBA" id="ARBA00022679"/>
    </source>
</evidence>
<evidence type="ECO:0000313" key="9">
    <source>
        <dbReference type="WBParaSite" id="TMUE_2000008634.1"/>
    </source>
</evidence>
<sequence>MQSFLRWIAKAIRTRGSTAYHCHGPLSRLGSCLPLGCSRSRFNSGPGDVLPLEGRSLPSDICALLSSIQGDVSQLLELHAHAEVFQLAKRAFFPSGKLMRPRVILLMAALCNKMQEAMGPSAVSKKQYKIAMVAEMIHVASLIHDDIIDEASTRRGALTFNESDGCMTAVFLGNFILAQATLLLTSVGRADVIQILAQVIEDLVRGEFMQADQMVSEENSFSDYVLKSYKKTGSLFSHSLKAVAVLGSCSNYVVDMAFNFGRNFGIMFQLVDDLLDFTSTDDEQGKPVGADLRAGVITGPVLFACRQYPEIVDIIRRQFAEPGDFDWCMSLVRQSDGILRTKQLAEQFRAEASRCLLGFPDSEYRNCLDSMCSERMNQIH</sequence>
<evidence type="ECO:0000313" key="8">
    <source>
        <dbReference type="Proteomes" id="UP000046395"/>
    </source>
</evidence>
<dbReference type="Proteomes" id="UP000046395">
    <property type="component" value="Unassembled WGS sequence"/>
</dbReference>
<comment type="cofactor">
    <cofactor evidence="1">
        <name>Mg(2+)</name>
        <dbReference type="ChEBI" id="CHEBI:18420"/>
    </cofactor>
</comment>
<evidence type="ECO:0000256" key="5">
    <source>
        <dbReference type="ARBA" id="ARBA00022842"/>
    </source>
</evidence>
<evidence type="ECO:0000256" key="4">
    <source>
        <dbReference type="ARBA" id="ARBA00022723"/>
    </source>
</evidence>
<dbReference type="PANTHER" id="PTHR12001:SF69">
    <property type="entry name" value="ALL TRANS-POLYPRENYL-DIPHOSPHATE SYNTHASE PDSS1"/>
    <property type="match status" value="1"/>
</dbReference>
<dbReference type="PROSITE" id="PS00723">
    <property type="entry name" value="POLYPRENYL_SYNTHASE_1"/>
    <property type="match status" value="1"/>
</dbReference>
<proteinExistence type="inferred from homology"/>
<keyword evidence="4" id="KW-0479">Metal-binding</keyword>
<dbReference type="PANTHER" id="PTHR12001">
    <property type="entry name" value="GERANYLGERANYL PYROPHOSPHATE SYNTHASE"/>
    <property type="match status" value="1"/>
</dbReference>
<dbReference type="SFLD" id="SFLDS00005">
    <property type="entry name" value="Isoprenoid_Synthase_Type_I"/>
    <property type="match status" value="1"/>
</dbReference>
<name>A0A5S6QN96_TRIMR</name>
<keyword evidence="5" id="KW-0460">Magnesium</keyword>
<dbReference type="InterPro" id="IPR000092">
    <property type="entry name" value="Polyprenyl_synt"/>
</dbReference>
<dbReference type="AlphaFoldDB" id="A0A5S6QN96"/>
<keyword evidence="3 7" id="KW-0808">Transferase</keyword>
<dbReference type="Pfam" id="PF00348">
    <property type="entry name" value="polyprenyl_synt"/>
    <property type="match status" value="1"/>
</dbReference>
<dbReference type="GO" id="GO:0008299">
    <property type="term" value="P:isoprenoid biosynthetic process"/>
    <property type="evidence" value="ECO:0007669"/>
    <property type="project" value="UniProtKB-KW"/>
</dbReference>
<dbReference type="InterPro" id="IPR033749">
    <property type="entry name" value="Polyprenyl_synt_CS"/>
</dbReference>
<organism evidence="8 9">
    <name type="scientific">Trichuris muris</name>
    <name type="common">Mouse whipworm</name>
    <dbReference type="NCBI Taxonomy" id="70415"/>
    <lineage>
        <taxon>Eukaryota</taxon>
        <taxon>Metazoa</taxon>
        <taxon>Ecdysozoa</taxon>
        <taxon>Nematoda</taxon>
        <taxon>Enoplea</taxon>
        <taxon>Dorylaimia</taxon>
        <taxon>Trichinellida</taxon>
        <taxon>Trichuridae</taxon>
        <taxon>Trichuris</taxon>
    </lineage>
</organism>
<dbReference type="CDD" id="cd00685">
    <property type="entry name" value="Trans_IPPS_HT"/>
    <property type="match status" value="1"/>
</dbReference>
<dbReference type="GO" id="GO:0005739">
    <property type="term" value="C:mitochondrion"/>
    <property type="evidence" value="ECO:0007669"/>
    <property type="project" value="TreeGrafter"/>
</dbReference>
<dbReference type="InterPro" id="IPR008949">
    <property type="entry name" value="Isoprenoid_synthase_dom_sf"/>
</dbReference>
<dbReference type="GO" id="GO:0042811">
    <property type="term" value="P:pheromone biosynthetic process"/>
    <property type="evidence" value="ECO:0007669"/>
    <property type="project" value="UniProtKB-ARBA"/>
</dbReference>
<evidence type="ECO:0000256" key="6">
    <source>
        <dbReference type="ARBA" id="ARBA00023229"/>
    </source>
</evidence>
<protein>
    <submittedName>
        <fullName evidence="9">Polyprenyl synthetase</fullName>
    </submittedName>
</protein>
<evidence type="ECO:0000256" key="1">
    <source>
        <dbReference type="ARBA" id="ARBA00001946"/>
    </source>
</evidence>
<keyword evidence="8" id="KW-1185">Reference proteome</keyword>
<evidence type="ECO:0000256" key="2">
    <source>
        <dbReference type="ARBA" id="ARBA00006706"/>
    </source>
</evidence>
<keyword evidence="6" id="KW-0414">Isoprene biosynthesis</keyword>
<dbReference type="SUPFAM" id="SSF48576">
    <property type="entry name" value="Terpenoid synthases"/>
    <property type="match status" value="1"/>
</dbReference>
<dbReference type="PROSITE" id="PS00444">
    <property type="entry name" value="POLYPRENYL_SYNTHASE_2"/>
    <property type="match status" value="1"/>
</dbReference>
<dbReference type="STRING" id="70415.A0A5S6QN96"/>
<dbReference type="GO" id="GO:1990234">
    <property type="term" value="C:transferase complex"/>
    <property type="evidence" value="ECO:0007669"/>
    <property type="project" value="TreeGrafter"/>
</dbReference>
<dbReference type="WBParaSite" id="TMUE_2000008634.1">
    <property type="protein sequence ID" value="TMUE_2000008634.1"/>
    <property type="gene ID" value="WBGene00287978"/>
</dbReference>
<dbReference type="GO" id="GO:0006744">
    <property type="term" value="P:ubiquinone biosynthetic process"/>
    <property type="evidence" value="ECO:0007669"/>
    <property type="project" value="TreeGrafter"/>
</dbReference>